<sequence length="350" mass="39969">MASFTDTLRGDGLVRAQRALAGLQGDPLRLDRARQRFSRSPPPYTSNPSDQLREEADHGGRSELNTPYTRWVRRLYNCLRNRQEALGRARHLEQSKNRSTPLSSFVRKPQPKPRRPKSDDEKRQITERRVVREREREASRPYHQFVYQISKERERIQEESENWEGANTTDINTRAYENVKNTWTKRGIWNKRWSVLPGMSWKHEQPFEEMAREEMADDPIPANPLMNGSHEAPAIRIFGSPSLVQSNHRQVSGALNSSQQGPPTDIASAGSENGDTDHVAPRRSKRIQPPLPTISEDRTSTASTNPSKRTVRSKPKQNITNNPKTRSSAKPQGISKSKPSKTTRGKARKK</sequence>
<feature type="region of interest" description="Disordered" evidence="1">
    <location>
        <begin position="245"/>
        <end position="350"/>
    </location>
</feature>
<organism evidence="2 3">
    <name type="scientific">Amylocarpus encephaloides</name>
    <dbReference type="NCBI Taxonomy" id="45428"/>
    <lineage>
        <taxon>Eukaryota</taxon>
        <taxon>Fungi</taxon>
        <taxon>Dikarya</taxon>
        <taxon>Ascomycota</taxon>
        <taxon>Pezizomycotina</taxon>
        <taxon>Leotiomycetes</taxon>
        <taxon>Helotiales</taxon>
        <taxon>Helotiales incertae sedis</taxon>
        <taxon>Amylocarpus</taxon>
    </lineage>
</organism>
<evidence type="ECO:0000313" key="3">
    <source>
        <dbReference type="Proteomes" id="UP000824998"/>
    </source>
</evidence>
<reference evidence="2" key="1">
    <citation type="journal article" date="2021" name="IMA Fungus">
        <title>Genomic characterization of three marine fungi, including Emericellopsis atlantica sp. nov. with signatures of a generalist lifestyle and marine biomass degradation.</title>
        <authorList>
            <person name="Hagestad O.C."/>
            <person name="Hou L."/>
            <person name="Andersen J.H."/>
            <person name="Hansen E.H."/>
            <person name="Altermark B."/>
            <person name="Li C."/>
            <person name="Kuhnert E."/>
            <person name="Cox R.J."/>
            <person name="Crous P.W."/>
            <person name="Spatafora J.W."/>
            <person name="Lail K."/>
            <person name="Amirebrahimi M."/>
            <person name="Lipzen A."/>
            <person name="Pangilinan J."/>
            <person name="Andreopoulos W."/>
            <person name="Hayes R.D."/>
            <person name="Ng V."/>
            <person name="Grigoriev I.V."/>
            <person name="Jackson S.A."/>
            <person name="Sutton T.D.S."/>
            <person name="Dobson A.D.W."/>
            <person name="Rama T."/>
        </authorList>
    </citation>
    <scope>NUCLEOTIDE SEQUENCE</scope>
    <source>
        <strain evidence="2">TRa018bII</strain>
    </source>
</reference>
<evidence type="ECO:0000256" key="1">
    <source>
        <dbReference type="SAM" id="MobiDB-lite"/>
    </source>
</evidence>
<feature type="compositionally biased region" description="Basic and acidic residues" evidence="1">
    <location>
        <begin position="116"/>
        <end position="126"/>
    </location>
</feature>
<dbReference type="EMBL" id="MU251551">
    <property type="protein sequence ID" value="KAG9232395.1"/>
    <property type="molecule type" value="Genomic_DNA"/>
</dbReference>
<feature type="region of interest" description="Disordered" evidence="1">
    <location>
        <begin position="25"/>
        <end position="64"/>
    </location>
</feature>
<feature type="compositionally biased region" description="Basic and acidic residues" evidence="1">
    <location>
        <begin position="51"/>
        <end position="61"/>
    </location>
</feature>
<proteinExistence type="predicted"/>
<feature type="compositionally biased region" description="Basic residues" evidence="1">
    <location>
        <begin position="338"/>
        <end position="350"/>
    </location>
</feature>
<keyword evidence="3" id="KW-1185">Reference proteome</keyword>
<name>A0A9P8C3S4_9HELO</name>
<feature type="region of interest" description="Disordered" evidence="1">
    <location>
        <begin position="89"/>
        <end position="126"/>
    </location>
</feature>
<feature type="compositionally biased region" description="Polar residues" evidence="1">
    <location>
        <begin position="245"/>
        <end position="262"/>
    </location>
</feature>
<dbReference type="Proteomes" id="UP000824998">
    <property type="component" value="Unassembled WGS sequence"/>
</dbReference>
<accession>A0A9P8C3S4</accession>
<feature type="compositionally biased region" description="Polar residues" evidence="1">
    <location>
        <begin position="316"/>
        <end position="337"/>
    </location>
</feature>
<dbReference type="AlphaFoldDB" id="A0A9P8C3S4"/>
<protein>
    <submittedName>
        <fullName evidence="2">Uncharacterized protein</fullName>
    </submittedName>
</protein>
<gene>
    <name evidence="2" type="ORF">BJ875DRAFT_544592</name>
</gene>
<evidence type="ECO:0000313" key="2">
    <source>
        <dbReference type="EMBL" id="KAG9232395.1"/>
    </source>
</evidence>
<dbReference type="OrthoDB" id="5401786at2759"/>
<comment type="caution">
    <text evidence="2">The sequence shown here is derived from an EMBL/GenBank/DDBJ whole genome shotgun (WGS) entry which is preliminary data.</text>
</comment>